<sequence>MTVSKATQLFSRHVAMGFKHYREKKETATDFKYTAPTERMTLLLNDCFDIINGRFPQEGINRSSWEKKKLKISLESCGQSMTILPRTLGSIFFAFFLSTTRKRLPPEMKTSTDAGEILVAYKQCLVYKFRECEKEAKEIKKNLKDSLQKEFLVRYSNEIPDGKSDTTRDQLVYDFCGYIIHTQNEFYLRRIMLRNSSSESIMNRV</sequence>
<gene>
    <name evidence="2" type="ORF">OUZ56_009803</name>
</gene>
<feature type="domain" description="Transposable element P transposase-like GTP-binding insertion" evidence="1">
    <location>
        <begin position="1"/>
        <end position="56"/>
    </location>
</feature>
<organism evidence="2 3">
    <name type="scientific">Daphnia magna</name>
    <dbReference type="NCBI Taxonomy" id="35525"/>
    <lineage>
        <taxon>Eukaryota</taxon>
        <taxon>Metazoa</taxon>
        <taxon>Ecdysozoa</taxon>
        <taxon>Arthropoda</taxon>
        <taxon>Crustacea</taxon>
        <taxon>Branchiopoda</taxon>
        <taxon>Diplostraca</taxon>
        <taxon>Cladocera</taxon>
        <taxon>Anomopoda</taxon>
        <taxon>Daphniidae</taxon>
        <taxon>Daphnia</taxon>
    </lineage>
</organism>
<comment type="caution">
    <text evidence="2">The sequence shown here is derived from an EMBL/GenBank/DDBJ whole genome shotgun (WGS) entry which is preliminary data.</text>
</comment>
<proteinExistence type="predicted"/>
<protein>
    <recommendedName>
        <fullName evidence="1">Transposable element P transposase-like GTP-binding insertion domain-containing protein</fullName>
    </recommendedName>
</protein>
<dbReference type="Proteomes" id="UP001234178">
    <property type="component" value="Unassembled WGS sequence"/>
</dbReference>
<dbReference type="EMBL" id="JAOYFB010000037">
    <property type="protein sequence ID" value="KAK4024381.1"/>
    <property type="molecule type" value="Genomic_DNA"/>
</dbReference>
<name>A0ABR0AGZ1_9CRUS</name>
<evidence type="ECO:0000313" key="3">
    <source>
        <dbReference type="Proteomes" id="UP001234178"/>
    </source>
</evidence>
<keyword evidence="3" id="KW-1185">Reference proteome</keyword>
<reference evidence="2 3" key="1">
    <citation type="journal article" date="2023" name="Nucleic Acids Res.">
        <title>The hologenome of Daphnia magna reveals possible DNA methylation and microbiome-mediated evolution of the host genome.</title>
        <authorList>
            <person name="Chaturvedi A."/>
            <person name="Li X."/>
            <person name="Dhandapani V."/>
            <person name="Marshall H."/>
            <person name="Kissane S."/>
            <person name="Cuenca-Cambronero M."/>
            <person name="Asole G."/>
            <person name="Calvet F."/>
            <person name="Ruiz-Romero M."/>
            <person name="Marangio P."/>
            <person name="Guigo R."/>
            <person name="Rago D."/>
            <person name="Mirbahai L."/>
            <person name="Eastwood N."/>
            <person name="Colbourne J.K."/>
            <person name="Zhou J."/>
            <person name="Mallon E."/>
            <person name="Orsini L."/>
        </authorList>
    </citation>
    <scope>NUCLEOTIDE SEQUENCE [LARGE SCALE GENOMIC DNA]</scope>
    <source>
        <strain evidence="2">LRV0_1</strain>
    </source>
</reference>
<evidence type="ECO:0000313" key="2">
    <source>
        <dbReference type="EMBL" id="KAK4024381.1"/>
    </source>
</evidence>
<accession>A0ABR0AGZ1</accession>
<dbReference type="InterPro" id="IPR048366">
    <property type="entry name" value="TNP-like_GBD"/>
</dbReference>
<dbReference type="Pfam" id="PF21788">
    <property type="entry name" value="TNP-like_GBD"/>
    <property type="match status" value="1"/>
</dbReference>
<evidence type="ECO:0000259" key="1">
    <source>
        <dbReference type="Pfam" id="PF21788"/>
    </source>
</evidence>